<accession>A0A8S4S1H6</accession>
<proteinExistence type="predicted"/>
<sequence length="81" mass="8878">MQGMQETRLKKSCVLCPLTRGVGIRPHVPVITPATTPFQPMLRGGKNKHGFLSEALSQKTLLLRRGDKLAYACWTSSLALA</sequence>
<dbReference type="EMBL" id="CAKXAJ010025907">
    <property type="protein sequence ID" value="CAH2245510.1"/>
    <property type="molecule type" value="Genomic_DNA"/>
</dbReference>
<comment type="caution">
    <text evidence="1">The sequence shown here is derived from an EMBL/GenBank/DDBJ whole genome shotgun (WGS) entry which is preliminary data.</text>
</comment>
<keyword evidence="2" id="KW-1185">Reference proteome</keyword>
<dbReference type="AlphaFoldDB" id="A0A8S4S1H6"/>
<evidence type="ECO:0000313" key="1">
    <source>
        <dbReference type="EMBL" id="CAH2245510.1"/>
    </source>
</evidence>
<evidence type="ECO:0000313" key="2">
    <source>
        <dbReference type="Proteomes" id="UP000838756"/>
    </source>
</evidence>
<protein>
    <submittedName>
        <fullName evidence="1">Jg8736 protein</fullName>
    </submittedName>
</protein>
<name>A0A8S4S1H6_9NEOP</name>
<reference evidence="1" key="1">
    <citation type="submission" date="2022-03" db="EMBL/GenBank/DDBJ databases">
        <authorList>
            <person name="Lindestad O."/>
        </authorList>
    </citation>
    <scope>NUCLEOTIDE SEQUENCE</scope>
</reference>
<dbReference type="Proteomes" id="UP000838756">
    <property type="component" value="Unassembled WGS sequence"/>
</dbReference>
<gene>
    <name evidence="1" type="primary">jg8736</name>
    <name evidence="1" type="ORF">PAEG_LOCUS21123</name>
</gene>
<organism evidence="1 2">
    <name type="scientific">Pararge aegeria aegeria</name>
    <dbReference type="NCBI Taxonomy" id="348720"/>
    <lineage>
        <taxon>Eukaryota</taxon>
        <taxon>Metazoa</taxon>
        <taxon>Ecdysozoa</taxon>
        <taxon>Arthropoda</taxon>
        <taxon>Hexapoda</taxon>
        <taxon>Insecta</taxon>
        <taxon>Pterygota</taxon>
        <taxon>Neoptera</taxon>
        <taxon>Endopterygota</taxon>
        <taxon>Lepidoptera</taxon>
        <taxon>Glossata</taxon>
        <taxon>Ditrysia</taxon>
        <taxon>Papilionoidea</taxon>
        <taxon>Nymphalidae</taxon>
        <taxon>Satyrinae</taxon>
        <taxon>Satyrini</taxon>
        <taxon>Parargina</taxon>
        <taxon>Pararge</taxon>
    </lineage>
</organism>